<organism evidence="1 2">
    <name type="scientific">Paenibacillus campinasensis</name>
    <dbReference type="NCBI Taxonomy" id="66347"/>
    <lineage>
        <taxon>Bacteria</taxon>
        <taxon>Bacillati</taxon>
        <taxon>Bacillota</taxon>
        <taxon>Bacilli</taxon>
        <taxon>Bacillales</taxon>
        <taxon>Paenibacillaceae</taxon>
        <taxon>Paenibacillus</taxon>
    </lineage>
</organism>
<dbReference type="AlphaFoldDB" id="A0A268EI51"/>
<protein>
    <submittedName>
        <fullName evidence="1">Uncharacterized protein</fullName>
    </submittedName>
</protein>
<dbReference type="EMBL" id="NPBY01000074">
    <property type="protein sequence ID" value="PAD72807.1"/>
    <property type="molecule type" value="Genomic_DNA"/>
</dbReference>
<dbReference type="OrthoDB" id="2667272at2"/>
<dbReference type="RefSeq" id="WP_095267357.1">
    <property type="nucleotide sequence ID" value="NZ_NPBY01000074.1"/>
</dbReference>
<dbReference type="Proteomes" id="UP000215596">
    <property type="component" value="Unassembled WGS sequence"/>
</dbReference>
<evidence type="ECO:0000313" key="2">
    <source>
        <dbReference type="Proteomes" id="UP000215596"/>
    </source>
</evidence>
<name>A0A268EI51_9BACL</name>
<sequence length="499" mass="58695">MKFRKNAYSIEYDHVGDVSFVDRKGIWTASYVRRNSLESSVSKFSFALYFQANLERLPKASPYKEYCNIYMGENTTPEMMKSRIKSAFGYTPERDTVIGMYHHFLRLSNACLEEDQYYALQDKEEAKAILERIIVQARRRIHSNQMTPYTDCRFSTDRRLAYEKYLMKEEIEEAREAQKAINGHAFEEPMSIIQKTGLLAKLNHRIEQEIELYRRTKEIEANQELNAYLLELLEVDVDFRKLVSLTLSCYGDIRTADFKVEVAHRMFGYTKQLDDFRKTAYEALHTLLTKYRLPTYDLHILVRIGEVYLKKGGMLPPPNAPFERRQGEFYYRDKIFCGIDSYTIRQVGRVYLYTDCDRKLSINQACHFEKAPYVDQPSEVEHFLHNELARLNNTFLFPEAHKRPLGEVIRHLGGKGFKVKKLKEEYMRKLNESVAAGAYEAYQTILDVFRYFYLEERLADLHDLAKVSNQDSIQKIQAELMDLQRKHHSVLNFGESILS</sequence>
<reference evidence="1 2" key="1">
    <citation type="submission" date="2017-07" db="EMBL/GenBank/DDBJ databases">
        <title>Isolation and whole genome analysis of endospore-forming bacteria from heroin.</title>
        <authorList>
            <person name="Kalinowski J."/>
            <person name="Ahrens B."/>
            <person name="Al-Dilaimi A."/>
            <person name="Winkler A."/>
            <person name="Wibberg D."/>
            <person name="Schleenbecker U."/>
            <person name="Ruckert C."/>
            <person name="Wolfel R."/>
            <person name="Grass G."/>
        </authorList>
    </citation>
    <scope>NUCLEOTIDE SEQUENCE [LARGE SCALE GENOMIC DNA]</scope>
    <source>
        <strain evidence="1 2">7537-G1</strain>
    </source>
</reference>
<evidence type="ECO:0000313" key="1">
    <source>
        <dbReference type="EMBL" id="PAD72807.1"/>
    </source>
</evidence>
<accession>A0A268EI51</accession>
<proteinExistence type="predicted"/>
<comment type="caution">
    <text evidence="1">The sequence shown here is derived from an EMBL/GenBank/DDBJ whole genome shotgun (WGS) entry which is preliminary data.</text>
</comment>
<gene>
    <name evidence="1" type="ORF">CHH67_21095</name>
</gene>